<name>A0ABT0Z869_9ACTN</name>
<evidence type="ECO:0000313" key="2">
    <source>
        <dbReference type="Proteomes" id="UP001523219"/>
    </source>
</evidence>
<protein>
    <submittedName>
        <fullName evidence="1">Uncharacterized protein</fullName>
    </submittedName>
</protein>
<dbReference type="Pfam" id="PF25673">
    <property type="entry name" value="Terminase_7"/>
    <property type="match status" value="1"/>
</dbReference>
<organism evidence="1 2">
    <name type="scientific">Streptomyces macrolidinus</name>
    <dbReference type="NCBI Taxonomy" id="2952607"/>
    <lineage>
        <taxon>Bacteria</taxon>
        <taxon>Bacillati</taxon>
        <taxon>Actinomycetota</taxon>
        <taxon>Actinomycetes</taxon>
        <taxon>Kitasatosporales</taxon>
        <taxon>Streptomycetaceae</taxon>
        <taxon>Streptomyces</taxon>
    </lineage>
</organism>
<comment type="caution">
    <text evidence="1">The sequence shown here is derived from an EMBL/GenBank/DDBJ whole genome shotgun (WGS) entry which is preliminary data.</text>
</comment>
<sequence>MLQIVYSAFERLLVAEGDRRRVRIELHEPESEEQSAAVLAVVNHRKELGLVDHA</sequence>
<dbReference type="Proteomes" id="UP001523219">
    <property type="component" value="Unassembled WGS sequence"/>
</dbReference>
<proteinExistence type="predicted"/>
<keyword evidence="2" id="KW-1185">Reference proteome</keyword>
<reference evidence="1 2" key="1">
    <citation type="submission" date="2022-05" db="EMBL/GenBank/DDBJ databases">
        <title>Streptomyces sp. nov. RY43-2 isolated from soil of a peat swamp forest.</title>
        <authorList>
            <person name="Kanchanasin P."/>
            <person name="Tanasupawat S."/>
            <person name="Phongsopitanun W."/>
        </authorList>
    </citation>
    <scope>NUCLEOTIDE SEQUENCE [LARGE SCALE GENOMIC DNA]</scope>
    <source>
        <strain evidence="1 2">RY43-2</strain>
    </source>
</reference>
<dbReference type="InterPro" id="IPR057972">
    <property type="entry name" value="Terminase_7"/>
</dbReference>
<dbReference type="EMBL" id="JAMWMR010000002">
    <property type="protein sequence ID" value="MCN9239965.1"/>
    <property type="molecule type" value="Genomic_DNA"/>
</dbReference>
<evidence type="ECO:0000313" key="1">
    <source>
        <dbReference type="EMBL" id="MCN9239965.1"/>
    </source>
</evidence>
<accession>A0ABT0Z869</accession>
<gene>
    <name evidence="1" type="ORF">NGF19_04035</name>
</gene>